<protein>
    <recommendedName>
        <fullName evidence="1">uroporphyrinogen-III C-methyltransferase</fullName>
        <ecNumber evidence="1">2.1.1.107</ecNumber>
    </recommendedName>
</protein>
<dbReference type="Gene3D" id="3.30.950.10">
    <property type="entry name" value="Methyltransferase, Cobalt-precorrin-4 Transmethylase, Domain 2"/>
    <property type="match status" value="1"/>
</dbReference>
<dbReference type="InterPro" id="IPR003754">
    <property type="entry name" value="4pyrrol_synth_uPrphyn_synth"/>
</dbReference>
<keyword evidence="2 6" id="KW-0489">Methyltransferase</keyword>
<dbReference type="InterPro" id="IPR035996">
    <property type="entry name" value="4pyrrol_Methylase_sf"/>
</dbReference>
<organism evidence="9 10">
    <name type="scientific">Acidithrix ferrooxidans</name>
    <dbReference type="NCBI Taxonomy" id="1280514"/>
    <lineage>
        <taxon>Bacteria</taxon>
        <taxon>Bacillati</taxon>
        <taxon>Actinomycetota</taxon>
        <taxon>Acidimicrobiia</taxon>
        <taxon>Acidimicrobiales</taxon>
        <taxon>Acidimicrobiaceae</taxon>
        <taxon>Acidithrix</taxon>
    </lineage>
</organism>
<dbReference type="GO" id="GO:0004851">
    <property type="term" value="F:uroporphyrin-III C-methyltransferase activity"/>
    <property type="evidence" value="ECO:0007669"/>
    <property type="project" value="UniProtKB-EC"/>
</dbReference>
<name>A0A0D8HE78_9ACTN</name>
<evidence type="ECO:0000259" key="8">
    <source>
        <dbReference type="Pfam" id="PF02602"/>
    </source>
</evidence>
<dbReference type="FunFam" id="3.30.950.10:FF:000001">
    <property type="entry name" value="Siroheme synthase"/>
    <property type="match status" value="1"/>
</dbReference>
<dbReference type="Pfam" id="PF00590">
    <property type="entry name" value="TP_methylase"/>
    <property type="match status" value="1"/>
</dbReference>
<evidence type="ECO:0000259" key="7">
    <source>
        <dbReference type="Pfam" id="PF00590"/>
    </source>
</evidence>
<dbReference type="OrthoDB" id="9815856at2"/>
<dbReference type="FunFam" id="3.40.1010.10:FF:000001">
    <property type="entry name" value="Siroheme synthase"/>
    <property type="match status" value="1"/>
</dbReference>
<comment type="similarity">
    <text evidence="6">Belongs to the precorrin methyltransferase family.</text>
</comment>
<dbReference type="Pfam" id="PF02602">
    <property type="entry name" value="HEM4"/>
    <property type="match status" value="1"/>
</dbReference>
<dbReference type="CDD" id="cd11642">
    <property type="entry name" value="SUMT"/>
    <property type="match status" value="1"/>
</dbReference>
<evidence type="ECO:0000256" key="3">
    <source>
        <dbReference type="ARBA" id="ARBA00022679"/>
    </source>
</evidence>
<dbReference type="InterPro" id="IPR036108">
    <property type="entry name" value="4pyrrol_syn_uPrphyn_synt_sf"/>
</dbReference>
<dbReference type="GO" id="GO:0032259">
    <property type="term" value="P:methylation"/>
    <property type="evidence" value="ECO:0007669"/>
    <property type="project" value="UniProtKB-KW"/>
</dbReference>
<proteinExistence type="inferred from homology"/>
<gene>
    <name evidence="9" type="primary">nasF</name>
    <name evidence="9" type="ORF">AXFE_29610</name>
</gene>
<accession>A0A0D8HE78</accession>
<keyword evidence="5" id="KW-0627">Porphyrin biosynthesis</keyword>
<dbReference type="PATRIC" id="fig|1280514.3.peg.3917"/>
<dbReference type="Gene3D" id="3.40.50.10090">
    <property type="match status" value="2"/>
</dbReference>
<dbReference type="NCBIfam" id="NF004790">
    <property type="entry name" value="PRK06136.1"/>
    <property type="match status" value="1"/>
</dbReference>
<dbReference type="InterPro" id="IPR050161">
    <property type="entry name" value="Siro_Cobalamin_biosynth"/>
</dbReference>
<evidence type="ECO:0000256" key="2">
    <source>
        <dbReference type="ARBA" id="ARBA00022603"/>
    </source>
</evidence>
<evidence type="ECO:0000256" key="6">
    <source>
        <dbReference type="RuleBase" id="RU003960"/>
    </source>
</evidence>
<dbReference type="Gene3D" id="3.40.1010.10">
    <property type="entry name" value="Cobalt-precorrin-4 Transmethylase, Domain 1"/>
    <property type="match status" value="1"/>
</dbReference>
<dbReference type="InterPro" id="IPR014776">
    <property type="entry name" value="4pyrrole_Mease_sub2"/>
</dbReference>
<dbReference type="RefSeq" id="WP_052606635.1">
    <property type="nucleotide sequence ID" value="NZ_JXYS01000094.1"/>
</dbReference>
<feature type="domain" description="Tetrapyrrole methylase" evidence="7">
    <location>
        <begin position="13"/>
        <end position="222"/>
    </location>
</feature>
<dbReference type="PANTHER" id="PTHR45790">
    <property type="entry name" value="SIROHEME SYNTHASE-RELATED"/>
    <property type="match status" value="1"/>
</dbReference>
<dbReference type="Proteomes" id="UP000032360">
    <property type="component" value="Unassembled WGS sequence"/>
</dbReference>
<dbReference type="InterPro" id="IPR003043">
    <property type="entry name" value="Uropor_MeTrfase_CS"/>
</dbReference>
<dbReference type="InterPro" id="IPR000878">
    <property type="entry name" value="4pyrrol_Mease"/>
</dbReference>
<dbReference type="EC" id="2.1.1.107" evidence="1"/>
<dbReference type="AlphaFoldDB" id="A0A0D8HE78"/>
<keyword evidence="3 6" id="KW-0808">Transferase</keyword>
<reference evidence="9 10" key="1">
    <citation type="submission" date="2015-01" db="EMBL/GenBank/DDBJ databases">
        <title>Draft genome of the acidophilic iron oxidizer Acidithrix ferrooxidans strain Py-F3.</title>
        <authorList>
            <person name="Poehlein A."/>
            <person name="Eisen S."/>
            <person name="Schloemann M."/>
            <person name="Johnson B.D."/>
            <person name="Daniel R."/>
            <person name="Muehling M."/>
        </authorList>
    </citation>
    <scope>NUCLEOTIDE SEQUENCE [LARGE SCALE GENOMIC DNA]</scope>
    <source>
        <strain evidence="9 10">Py-F3</strain>
    </source>
</reference>
<dbReference type="SUPFAM" id="SSF69618">
    <property type="entry name" value="HemD-like"/>
    <property type="match status" value="1"/>
</dbReference>
<sequence length="500" mass="54085">MSSSNQRFSSGVVYLVGAGPGDPGLLTLRGRDLLSSADCVIYDYLADLSLLKYVPSDAEIIDVGKRPDRPMPQDEINEIILACAKRHEKVVRLKGGDPMLFGRGGEEAMALVEHKIRFEVVPGVSSAIAVPAYAGIPVTHRGVSNTLTIVTGHRQGGGEGEMDFEALVRLGGTIVVLMGVAHRKAIAQGLIDAGMASNTPAASIQWGTKAGQKSWRGTVGELGEAPISSPSTIVIGAVASFNLDFFESRPLFGKKIVITRAPRQTGLLEGQLRLLGAEVVVAPSIDIAPPLDNYDSLDREISRIETYEYLIFTSVNAVEAFFSRIDDIRRLARLKLVAIGTSTQKAIESFQLRVDLVPREAHQEALLKEFPIDKGRVLYPRAEIVRDLLIGGLIELGHEVVDPIAYRNVDYDPSEIEIDAILGCDGICFTSSSSVVNFLKIYSKDRLPRSVFSIGPITTKTARDCGIEVSATAELHNLDGLVETLVAFFADDFPSVDRIG</sequence>
<dbReference type="NCBIfam" id="TIGR01469">
    <property type="entry name" value="cobA_cysG_Cterm"/>
    <property type="match status" value="1"/>
</dbReference>
<dbReference type="GO" id="GO:0019354">
    <property type="term" value="P:siroheme biosynthetic process"/>
    <property type="evidence" value="ECO:0007669"/>
    <property type="project" value="InterPro"/>
</dbReference>
<evidence type="ECO:0000313" key="9">
    <source>
        <dbReference type="EMBL" id="KJF16194.1"/>
    </source>
</evidence>
<evidence type="ECO:0000256" key="1">
    <source>
        <dbReference type="ARBA" id="ARBA00012162"/>
    </source>
</evidence>
<dbReference type="GO" id="GO:0004852">
    <property type="term" value="F:uroporphyrinogen-III synthase activity"/>
    <property type="evidence" value="ECO:0007669"/>
    <property type="project" value="InterPro"/>
</dbReference>
<dbReference type="PROSITE" id="PS00840">
    <property type="entry name" value="SUMT_2"/>
    <property type="match status" value="1"/>
</dbReference>
<keyword evidence="10" id="KW-1185">Reference proteome</keyword>
<dbReference type="SUPFAM" id="SSF53790">
    <property type="entry name" value="Tetrapyrrole methylase"/>
    <property type="match status" value="1"/>
</dbReference>
<keyword evidence="4" id="KW-0949">S-adenosyl-L-methionine</keyword>
<dbReference type="InterPro" id="IPR006366">
    <property type="entry name" value="CobA/CysG_C"/>
</dbReference>
<dbReference type="PROSITE" id="PS00839">
    <property type="entry name" value="SUMT_1"/>
    <property type="match status" value="1"/>
</dbReference>
<dbReference type="InterPro" id="IPR014777">
    <property type="entry name" value="4pyrrole_Mease_sub1"/>
</dbReference>
<dbReference type="STRING" id="1280514.AXFE_29610"/>
<comment type="caution">
    <text evidence="9">The sequence shown here is derived from an EMBL/GenBank/DDBJ whole genome shotgun (WGS) entry which is preliminary data.</text>
</comment>
<evidence type="ECO:0000256" key="4">
    <source>
        <dbReference type="ARBA" id="ARBA00022691"/>
    </source>
</evidence>
<dbReference type="CDD" id="cd06578">
    <property type="entry name" value="HemD"/>
    <property type="match status" value="1"/>
</dbReference>
<dbReference type="EMBL" id="JXYS01000094">
    <property type="protein sequence ID" value="KJF16194.1"/>
    <property type="molecule type" value="Genomic_DNA"/>
</dbReference>
<evidence type="ECO:0000313" key="10">
    <source>
        <dbReference type="Proteomes" id="UP000032360"/>
    </source>
</evidence>
<feature type="domain" description="Tetrapyrrole biosynthesis uroporphyrinogen III synthase" evidence="8">
    <location>
        <begin position="269"/>
        <end position="483"/>
    </location>
</feature>
<dbReference type="PANTHER" id="PTHR45790:SF3">
    <property type="entry name" value="S-ADENOSYL-L-METHIONINE-DEPENDENT UROPORPHYRINOGEN III METHYLTRANSFERASE, CHLOROPLASTIC"/>
    <property type="match status" value="1"/>
</dbReference>
<evidence type="ECO:0000256" key="5">
    <source>
        <dbReference type="ARBA" id="ARBA00023244"/>
    </source>
</evidence>